<feature type="region of interest" description="Disordered" evidence="1">
    <location>
        <begin position="77"/>
        <end position="129"/>
    </location>
</feature>
<feature type="compositionally biased region" description="Low complexity" evidence="1">
    <location>
        <begin position="100"/>
        <end position="128"/>
    </location>
</feature>
<evidence type="ECO:0000313" key="4">
    <source>
        <dbReference type="Proteomes" id="UP001461498"/>
    </source>
</evidence>
<dbReference type="AlphaFoldDB" id="A0AAW1DPN9"/>
<feature type="compositionally biased region" description="Basic residues" evidence="1">
    <location>
        <begin position="82"/>
        <end position="92"/>
    </location>
</feature>
<evidence type="ECO:0000256" key="1">
    <source>
        <dbReference type="SAM" id="MobiDB-lite"/>
    </source>
</evidence>
<name>A0AAW1DPN9_9HEMI</name>
<sequence>MKLYLLLLAMLVGTKCDEAENTVDIGQTVKEVESILAEDPNLPRLTRGEIVTLIEEVRNGKDLMVVLPQQFNTTLEGEVKTTKRPKRRRKPIRPVYIHSTTTVANNDTTATSPSTTSSTESSSSQQTEDWLPKFYITPQKFTTTTPVPTTLKTTTPQSIQNNKPDVSVAAESLSPDMKELLSSFGLLGGPVKTTSEIPNFMIKSMSPTVDPSSYSRFKPLPSTFEGMSPDMQSFLAAYGLLDSRQAKSKQTPAPDPLEHLPNKDILEDLGLRQSKKLNQHVFNPNSIKNSTEELHKVNKILMKLREFSEGNGSDLNEDEVKELLLIENNTKLTSGEDPIDSFQSLENKTEVKRQQPNDTEAVTTTTESSAPSSADGNTEATVSPGDLADSFGGAETSTRRPNGFYFLLDWNSFLDVGLPVRRVKFFSKSLRS</sequence>
<feature type="region of interest" description="Disordered" evidence="1">
    <location>
        <begin position="348"/>
        <end position="394"/>
    </location>
</feature>
<reference evidence="3 4" key="1">
    <citation type="submission" date="2022-12" db="EMBL/GenBank/DDBJ databases">
        <title>Chromosome-level genome assembly of true bugs.</title>
        <authorList>
            <person name="Ma L."/>
            <person name="Li H."/>
        </authorList>
    </citation>
    <scope>NUCLEOTIDE SEQUENCE [LARGE SCALE GENOMIC DNA]</scope>
    <source>
        <strain evidence="3">Lab_2022b</strain>
    </source>
</reference>
<keyword evidence="4" id="KW-1185">Reference proteome</keyword>
<evidence type="ECO:0000313" key="3">
    <source>
        <dbReference type="EMBL" id="KAK9511925.1"/>
    </source>
</evidence>
<gene>
    <name evidence="3" type="ORF">O3M35_000485</name>
</gene>
<keyword evidence="2" id="KW-0732">Signal</keyword>
<comment type="caution">
    <text evidence="3">The sequence shown here is derived from an EMBL/GenBank/DDBJ whole genome shotgun (WGS) entry which is preliminary data.</text>
</comment>
<feature type="chain" id="PRO_5043710370" evidence="2">
    <location>
        <begin position="17"/>
        <end position="432"/>
    </location>
</feature>
<proteinExistence type="predicted"/>
<feature type="signal peptide" evidence="2">
    <location>
        <begin position="1"/>
        <end position="16"/>
    </location>
</feature>
<evidence type="ECO:0000256" key="2">
    <source>
        <dbReference type="SAM" id="SignalP"/>
    </source>
</evidence>
<dbReference type="EMBL" id="JAPXFL010000001">
    <property type="protein sequence ID" value="KAK9511925.1"/>
    <property type="molecule type" value="Genomic_DNA"/>
</dbReference>
<feature type="compositionally biased region" description="Low complexity" evidence="1">
    <location>
        <begin position="359"/>
        <end position="374"/>
    </location>
</feature>
<protein>
    <submittedName>
        <fullName evidence="3">Uncharacterized protein</fullName>
    </submittedName>
</protein>
<organism evidence="3 4">
    <name type="scientific">Rhynocoris fuscipes</name>
    <dbReference type="NCBI Taxonomy" id="488301"/>
    <lineage>
        <taxon>Eukaryota</taxon>
        <taxon>Metazoa</taxon>
        <taxon>Ecdysozoa</taxon>
        <taxon>Arthropoda</taxon>
        <taxon>Hexapoda</taxon>
        <taxon>Insecta</taxon>
        <taxon>Pterygota</taxon>
        <taxon>Neoptera</taxon>
        <taxon>Paraneoptera</taxon>
        <taxon>Hemiptera</taxon>
        <taxon>Heteroptera</taxon>
        <taxon>Panheteroptera</taxon>
        <taxon>Cimicomorpha</taxon>
        <taxon>Reduviidae</taxon>
        <taxon>Harpactorinae</taxon>
        <taxon>Harpactorini</taxon>
        <taxon>Rhynocoris</taxon>
    </lineage>
</organism>
<accession>A0AAW1DPN9</accession>
<dbReference type="Proteomes" id="UP001461498">
    <property type="component" value="Unassembled WGS sequence"/>
</dbReference>